<protein>
    <submittedName>
        <fullName evidence="2">SIMPL domain-containing protein</fullName>
    </submittedName>
</protein>
<dbReference type="AlphaFoldDB" id="A0A4S3MQ78"/>
<dbReference type="EMBL" id="SSND01000001">
    <property type="protein sequence ID" value="THD84537.1"/>
    <property type="molecule type" value="Genomic_DNA"/>
</dbReference>
<dbReference type="InterPro" id="IPR007497">
    <property type="entry name" value="SIMPL/DUF541"/>
</dbReference>
<dbReference type="PANTHER" id="PTHR34387">
    <property type="entry name" value="SLR1258 PROTEIN"/>
    <property type="match status" value="1"/>
</dbReference>
<keyword evidence="1" id="KW-0732">Signal</keyword>
<feature type="signal peptide" evidence="1">
    <location>
        <begin position="1"/>
        <end position="40"/>
    </location>
</feature>
<comment type="caution">
    <text evidence="2">The sequence shown here is derived from an EMBL/GenBank/DDBJ whole genome shotgun (WGS) entry which is preliminary data.</text>
</comment>
<organism evidence="2 3">
    <name type="scientific">Aliigemmobacter aestuarii</name>
    <dbReference type="NCBI Taxonomy" id="1445661"/>
    <lineage>
        <taxon>Bacteria</taxon>
        <taxon>Pseudomonadati</taxon>
        <taxon>Pseudomonadota</taxon>
        <taxon>Alphaproteobacteria</taxon>
        <taxon>Rhodobacterales</taxon>
        <taxon>Paracoccaceae</taxon>
        <taxon>Aliigemmobacter</taxon>
    </lineage>
</organism>
<dbReference type="RefSeq" id="WP_136392918.1">
    <property type="nucleotide sequence ID" value="NZ_SSND01000001.1"/>
</dbReference>
<dbReference type="GO" id="GO:0006974">
    <property type="term" value="P:DNA damage response"/>
    <property type="evidence" value="ECO:0007669"/>
    <property type="project" value="TreeGrafter"/>
</dbReference>
<evidence type="ECO:0000313" key="2">
    <source>
        <dbReference type="EMBL" id="THD84537.1"/>
    </source>
</evidence>
<dbReference type="Gene3D" id="3.30.70.2970">
    <property type="entry name" value="Protein of unknown function (DUF541), domain 2"/>
    <property type="match status" value="1"/>
</dbReference>
<dbReference type="Pfam" id="PF04402">
    <property type="entry name" value="SIMPL"/>
    <property type="match status" value="1"/>
</dbReference>
<gene>
    <name evidence="2" type="ORF">E7811_01990</name>
</gene>
<dbReference type="Gene3D" id="3.30.110.170">
    <property type="entry name" value="Protein of unknown function (DUF541), domain 1"/>
    <property type="match status" value="1"/>
</dbReference>
<reference evidence="2 3" key="1">
    <citation type="submission" date="2019-04" db="EMBL/GenBank/DDBJ databases">
        <title>Draft genome sequence of Gemmobacter aestuarii sp. nov.</title>
        <authorList>
            <person name="Hameed A."/>
            <person name="Lin S.-Y."/>
            <person name="Shahina M."/>
            <person name="Lai W.-A."/>
            <person name="Young C.-C."/>
        </authorList>
    </citation>
    <scope>NUCLEOTIDE SEQUENCE [LARGE SCALE GENOMIC DNA]</scope>
    <source>
        <strain evidence="2 3">CC-PW-75</strain>
    </source>
</reference>
<dbReference type="OrthoDB" id="9813144at2"/>
<evidence type="ECO:0000313" key="3">
    <source>
        <dbReference type="Proteomes" id="UP000309450"/>
    </source>
</evidence>
<proteinExistence type="predicted"/>
<accession>A0A4S3MQ78</accession>
<name>A0A4S3MQ78_9RHOB</name>
<keyword evidence="3" id="KW-1185">Reference proteome</keyword>
<dbReference type="PANTHER" id="PTHR34387:SF1">
    <property type="entry name" value="PERIPLASMIC IMMUNOGENIC PROTEIN"/>
    <property type="match status" value="1"/>
</dbReference>
<feature type="chain" id="PRO_5020490065" evidence="1">
    <location>
        <begin position="41"/>
        <end position="248"/>
    </location>
</feature>
<evidence type="ECO:0000256" key="1">
    <source>
        <dbReference type="SAM" id="SignalP"/>
    </source>
</evidence>
<dbReference type="InterPro" id="IPR052022">
    <property type="entry name" value="26kDa_periplasmic_antigen"/>
</dbReference>
<sequence>MRPIARRLFPVLAPKLAPKLAPALAVVALALPAAPLPALADDAARITVTGEGRVDAAPDMATISLGVTTEGKTGAEAMAANTAAQSRVLAQLRGAGIEDRDIQTSGLSLNPNWDYGSSNGSGRITGYTASNMVNVRVRDLARLGEILDASIGEGANTLNGVSFGLIDPAPAMTEARKRAVAEARGIAETLAQASGAELGRILSITEGGGYGGPAPMFRAEAAAAEPVPVAAGEVSTVATVTIVWEIKE</sequence>
<dbReference type="Proteomes" id="UP000309450">
    <property type="component" value="Unassembled WGS sequence"/>
</dbReference>